<dbReference type="EMBL" id="CAFBNF010000145">
    <property type="protein sequence ID" value="CAB4948660.1"/>
    <property type="molecule type" value="Genomic_DNA"/>
</dbReference>
<feature type="transmembrane region" description="Helical" evidence="2">
    <location>
        <begin position="257"/>
        <end position="275"/>
    </location>
</feature>
<feature type="transmembrane region" description="Helical" evidence="2">
    <location>
        <begin position="314"/>
        <end position="335"/>
    </location>
</feature>
<protein>
    <submittedName>
        <fullName evidence="3">Unannotated protein</fullName>
    </submittedName>
</protein>
<feature type="transmembrane region" description="Helical" evidence="2">
    <location>
        <begin position="97"/>
        <end position="119"/>
    </location>
</feature>
<keyword evidence="2" id="KW-0472">Membrane</keyword>
<evidence type="ECO:0000256" key="1">
    <source>
        <dbReference type="SAM" id="MobiDB-lite"/>
    </source>
</evidence>
<feature type="transmembrane region" description="Helical" evidence="2">
    <location>
        <begin position="347"/>
        <end position="369"/>
    </location>
</feature>
<keyword evidence="2" id="KW-1133">Transmembrane helix</keyword>
<feature type="transmembrane region" description="Helical" evidence="2">
    <location>
        <begin position="169"/>
        <end position="197"/>
    </location>
</feature>
<reference evidence="3" key="1">
    <citation type="submission" date="2020-05" db="EMBL/GenBank/DDBJ databases">
        <authorList>
            <person name="Chiriac C."/>
            <person name="Salcher M."/>
            <person name="Ghai R."/>
            <person name="Kavagutti S V."/>
        </authorList>
    </citation>
    <scope>NUCLEOTIDE SEQUENCE</scope>
</reference>
<dbReference type="AlphaFoldDB" id="A0A6J7JYF5"/>
<sequence length="527" mass="56791">MTDNVEPDPWGFTAKPKADTASGDNVEPDPRGFIAPPKVVAASSDGAEEDPWAFMAPRKAESASGDRAAPVPARPIEKREAGEFRAQMVTVSLKRRAWPMAVALVAIFFAGFITEVVAASEMISLAGTGVLLIMYPLGGLGLIMLGLLQFRLVDGAARLRVIRYASLTYALLFGVALSCLIGGVVPIIATGVIWILADQLNYLMPLLIWSLAGDEFNVAEGRKIFGWLVAWTYLGQLSGLAVALVTPVLFSNFNIKLTNLLLIVPVVCVVIGLWLPRAMRGRSSAGEATRREGYGDSLKSAAEFINGVPVWRSLVAASTLTFIAGSTVILGYSVGVGEIVGRDAATLQMIFAATWLGALSTCWAIQHFLAERIAEKWDVQGTLFILPVATIAAAVVLTLGLGISSLALLVAAIVMWRLPRWSLDENARRGALSLVPDERRTRVSFIVNLMPVAVGLVMSAPVMIIGITLNRLWISGIVAAIIGVAGAFFSWKVVKGWEDSLTNWRLRRKKQNRTMGLDINTTHGRIQ</sequence>
<feature type="transmembrane region" description="Helical" evidence="2">
    <location>
        <begin position="473"/>
        <end position="491"/>
    </location>
</feature>
<feature type="transmembrane region" description="Helical" evidence="2">
    <location>
        <begin position="125"/>
        <end position="148"/>
    </location>
</feature>
<feature type="transmembrane region" description="Helical" evidence="2">
    <location>
        <begin position="224"/>
        <end position="250"/>
    </location>
</feature>
<gene>
    <name evidence="3" type="ORF">UFOPK3773_01277</name>
</gene>
<feature type="region of interest" description="Disordered" evidence="1">
    <location>
        <begin position="1"/>
        <end position="37"/>
    </location>
</feature>
<evidence type="ECO:0000256" key="2">
    <source>
        <dbReference type="SAM" id="Phobius"/>
    </source>
</evidence>
<organism evidence="3">
    <name type="scientific">freshwater metagenome</name>
    <dbReference type="NCBI Taxonomy" id="449393"/>
    <lineage>
        <taxon>unclassified sequences</taxon>
        <taxon>metagenomes</taxon>
        <taxon>ecological metagenomes</taxon>
    </lineage>
</organism>
<dbReference type="InterPro" id="IPR036259">
    <property type="entry name" value="MFS_trans_sf"/>
</dbReference>
<keyword evidence="2" id="KW-0812">Transmembrane</keyword>
<accession>A0A6J7JYF5</accession>
<feature type="transmembrane region" description="Helical" evidence="2">
    <location>
        <begin position="381"/>
        <end position="414"/>
    </location>
</feature>
<dbReference type="SUPFAM" id="SSF103473">
    <property type="entry name" value="MFS general substrate transporter"/>
    <property type="match status" value="1"/>
</dbReference>
<name>A0A6J7JYF5_9ZZZZ</name>
<proteinExistence type="predicted"/>
<evidence type="ECO:0000313" key="3">
    <source>
        <dbReference type="EMBL" id="CAB4948660.1"/>
    </source>
</evidence>
<feature type="transmembrane region" description="Helical" evidence="2">
    <location>
        <begin position="445"/>
        <end position="467"/>
    </location>
</feature>